<dbReference type="Proteomes" id="UP000237271">
    <property type="component" value="Unassembled WGS sequence"/>
</dbReference>
<evidence type="ECO:0000313" key="2">
    <source>
        <dbReference type="Proteomes" id="UP000237271"/>
    </source>
</evidence>
<sequence>MLKQKVGVSVVSSRTMLTSVALLKCFAHDMNNLVKSVLRIRTFRTVTKQAEAVVNYLNASSAKWLPRAQEMMMQTYGKHWKFSTLAPTRWNSMQGCFASLLRVKTAMQMFAVKYRDDVDFNCTMSVLGDGEFWSSFKEAEQAVHPICFASFNLQSDENTLADVVIVFRDLYDKFHRSMYCNDL</sequence>
<dbReference type="OrthoDB" id="121607at2759"/>
<proteinExistence type="predicted"/>
<gene>
    <name evidence="1" type="ORF">PHPALM_6222</name>
</gene>
<keyword evidence="2" id="KW-1185">Reference proteome</keyword>
<comment type="caution">
    <text evidence="1">The sequence shown here is derived from an EMBL/GenBank/DDBJ whole genome shotgun (WGS) entry which is preliminary data.</text>
</comment>
<name>A0A2P4YFF1_9STRA</name>
<dbReference type="AlphaFoldDB" id="A0A2P4YFF1"/>
<dbReference type="EMBL" id="NCKW01003426">
    <property type="protein sequence ID" value="POM76526.1"/>
    <property type="molecule type" value="Genomic_DNA"/>
</dbReference>
<reference evidence="1 2" key="1">
    <citation type="journal article" date="2017" name="Genome Biol. Evol.">
        <title>Phytophthora megakarya and P. palmivora, closely related causal agents of cacao black pod rot, underwent increases in genome sizes and gene numbers by different mechanisms.</title>
        <authorList>
            <person name="Ali S.S."/>
            <person name="Shao J."/>
            <person name="Lary D.J."/>
            <person name="Kronmiller B."/>
            <person name="Shen D."/>
            <person name="Strem M.D."/>
            <person name="Amoako-Attah I."/>
            <person name="Akrofi A.Y."/>
            <person name="Begoude B.A."/>
            <person name="Ten Hoopen G.M."/>
            <person name="Coulibaly K."/>
            <person name="Kebe B.I."/>
            <person name="Melnick R.L."/>
            <person name="Guiltinan M.J."/>
            <person name="Tyler B.M."/>
            <person name="Meinhardt L.W."/>
            <person name="Bailey B.A."/>
        </authorList>
    </citation>
    <scope>NUCLEOTIDE SEQUENCE [LARGE SCALE GENOMIC DNA]</scope>
    <source>
        <strain evidence="2">sbr112.9</strain>
    </source>
</reference>
<accession>A0A2P4YFF1</accession>
<evidence type="ECO:0000313" key="1">
    <source>
        <dbReference type="EMBL" id="POM76526.1"/>
    </source>
</evidence>
<organism evidence="1 2">
    <name type="scientific">Phytophthora palmivora</name>
    <dbReference type="NCBI Taxonomy" id="4796"/>
    <lineage>
        <taxon>Eukaryota</taxon>
        <taxon>Sar</taxon>
        <taxon>Stramenopiles</taxon>
        <taxon>Oomycota</taxon>
        <taxon>Peronosporomycetes</taxon>
        <taxon>Peronosporales</taxon>
        <taxon>Peronosporaceae</taxon>
        <taxon>Phytophthora</taxon>
    </lineage>
</organism>
<protein>
    <submittedName>
        <fullName evidence="1">Uncharacterized protein</fullName>
    </submittedName>
</protein>